<dbReference type="Pfam" id="PF08228">
    <property type="entry name" value="RNase_P_pop3"/>
    <property type="match status" value="1"/>
</dbReference>
<dbReference type="GO" id="GO:0004526">
    <property type="term" value="F:ribonuclease P activity"/>
    <property type="evidence" value="ECO:0007669"/>
    <property type="project" value="UniProtKB-EC"/>
</dbReference>
<dbReference type="AlphaFoldDB" id="A0A9W7Y8L9"/>
<dbReference type="PANTHER" id="PTHR28272">
    <property type="entry name" value="RIBONUCLEASES P/MRP PROTEIN SUBUNIT POP3"/>
    <property type="match status" value="1"/>
</dbReference>
<comment type="caution">
    <text evidence="2">The sequence shown here is derived from an EMBL/GenBank/DDBJ whole genome shotgun (WGS) entry which is preliminary data.</text>
</comment>
<organism evidence="2 3">
    <name type="scientific">Coemansia biformis</name>
    <dbReference type="NCBI Taxonomy" id="1286918"/>
    <lineage>
        <taxon>Eukaryota</taxon>
        <taxon>Fungi</taxon>
        <taxon>Fungi incertae sedis</taxon>
        <taxon>Zoopagomycota</taxon>
        <taxon>Kickxellomycotina</taxon>
        <taxon>Kickxellomycetes</taxon>
        <taxon>Kickxellales</taxon>
        <taxon>Kickxellaceae</taxon>
        <taxon>Coemansia</taxon>
    </lineage>
</organism>
<dbReference type="GO" id="GO:0008033">
    <property type="term" value="P:tRNA processing"/>
    <property type="evidence" value="ECO:0007669"/>
    <property type="project" value="InterPro"/>
</dbReference>
<keyword evidence="2" id="KW-0378">Hydrolase</keyword>
<dbReference type="Gene3D" id="3.30.1330.30">
    <property type="match status" value="1"/>
</dbReference>
<feature type="region of interest" description="Disordered" evidence="1">
    <location>
        <begin position="265"/>
        <end position="308"/>
    </location>
</feature>
<proteinExistence type="predicted"/>
<dbReference type="GO" id="GO:0006364">
    <property type="term" value="P:rRNA processing"/>
    <property type="evidence" value="ECO:0007669"/>
    <property type="project" value="InterPro"/>
</dbReference>
<dbReference type="InterPro" id="IPR013241">
    <property type="entry name" value="RNase_P_Pop3"/>
</dbReference>
<name>A0A9W7Y8L9_9FUNG</name>
<dbReference type="Proteomes" id="UP001143981">
    <property type="component" value="Unassembled WGS sequence"/>
</dbReference>
<keyword evidence="3" id="KW-1185">Reference proteome</keyword>
<evidence type="ECO:0000313" key="2">
    <source>
        <dbReference type="EMBL" id="KAJ1726301.1"/>
    </source>
</evidence>
<evidence type="ECO:0000313" key="3">
    <source>
        <dbReference type="Proteomes" id="UP001143981"/>
    </source>
</evidence>
<dbReference type="EMBL" id="JANBOI010001640">
    <property type="protein sequence ID" value="KAJ1726301.1"/>
    <property type="molecule type" value="Genomic_DNA"/>
</dbReference>
<feature type="compositionally biased region" description="Polar residues" evidence="1">
    <location>
        <begin position="293"/>
        <end position="308"/>
    </location>
</feature>
<gene>
    <name evidence="2" type="primary">POP3</name>
    <name evidence="2" type="ORF">LPJ61_005278</name>
</gene>
<dbReference type="EC" id="3.1.26.5" evidence="2"/>
<reference evidence="2" key="1">
    <citation type="submission" date="2022-07" db="EMBL/GenBank/DDBJ databases">
        <title>Phylogenomic reconstructions and comparative analyses of Kickxellomycotina fungi.</title>
        <authorList>
            <person name="Reynolds N.K."/>
            <person name="Stajich J.E."/>
            <person name="Barry K."/>
            <person name="Grigoriev I.V."/>
            <person name="Crous P."/>
            <person name="Smith M.E."/>
        </authorList>
    </citation>
    <scope>NUCLEOTIDE SEQUENCE</scope>
    <source>
        <strain evidence="2">BCRC 34381</strain>
    </source>
</reference>
<accession>A0A9W7Y8L9</accession>
<dbReference type="PANTHER" id="PTHR28272:SF1">
    <property type="entry name" value="RIBONUCLEASES P_MRP PROTEIN SUBUNIT POP3"/>
    <property type="match status" value="1"/>
</dbReference>
<dbReference type="OrthoDB" id="20109at2759"/>
<evidence type="ECO:0000256" key="1">
    <source>
        <dbReference type="SAM" id="MobiDB-lite"/>
    </source>
</evidence>
<dbReference type="InterPro" id="IPR029064">
    <property type="entry name" value="Ribosomal_eL30-like_sf"/>
</dbReference>
<sequence length="308" mass="32514">MASGAQETITARAASNQQRMVFKHALDRPYTTTWPSVGSAAQDEIVSMLCAALQPLNAYFGESRRAAKYCRRRRRRHARGNKAEGAAERELAADRMKHTEETRAGAEMLKSVVLGINSTTRVLEKQVRRMQPSAADDLALVVVCRGDVEPHMVAHLPGLAHAARVATAASTTGGASSGSGNVLRLVGVGPGAEKRLAAAVGQQRVSAIGIRAGLPLLDEIVQKARATVATPAVPWIGGDPRARGLAIPRAVPEPTLRPMAVRELHTTAPLPNKKRGGDPEADSLAARKRKNTAADSTGKNTAADSAGK</sequence>
<protein>
    <submittedName>
        <fullName evidence="2">RNase P and RNase MRP subunit</fullName>
        <ecNumber evidence="2">3.1.26.5</ecNumber>
    </submittedName>
</protein>